<dbReference type="InterPro" id="IPR011059">
    <property type="entry name" value="Metal-dep_hydrolase_composite"/>
</dbReference>
<dbReference type="OrthoDB" id="9782972at2"/>
<evidence type="ECO:0000313" key="2">
    <source>
        <dbReference type="EMBL" id="AOA58734.1"/>
    </source>
</evidence>
<dbReference type="CDD" id="cd01299">
    <property type="entry name" value="Met_dep_hydrolase_A"/>
    <property type="match status" value="1"/>
</dbReference>
<dbReference type="STRING" id="1789224.BFG52_10470"/>
<gene>
    <name evidence="2" type="ORF">BFG52_10470</name>
</gene>
<sequence length="442" mass="47601">MVSVTTYSAVIPASSNPTPAQHNSVLFKNVRVFDGKSKQLSQPVNVLVEANIIRKIGTQIHVPLHGVYIIDGQNKTLMPGLIDAHWHAMLAALPANKMMMAEVADINFLAAQEANNTLMRGFTSVRDLGGPVFALKRAIDNKIVNGPRIWPSGAIISQSGGHADFRMPYDVPAAQGSGLSRGEAVGGGIIADGEVEVLKRSREQLMLGATQLKLAAGGGVSSNYDPIDVAQYTEAEFKAAVSAAKNWGTYVSVHAYTPQSIQTALKAGVQVIEHGQLMDETTAKMMAEKGAWLSSQAFIDNEFANPQTGANREKQKMVQAGTDKSFALAQKYKLKVAWGTDILFNPAATKNQGALLATMTRWYQPAAVLRMATHDNAELLQLSGERNPYPGKIGVIEEGAFADILLVDGNPIENIQLIANPQQNFVVIMKDGVIYKNLLQAP</sequence>
<proteinExistence type="predicted"/>
<dbReference type="Gene3D" id="3.20.20.140">
    <property type="entry name" value="Metal-dependent hydrolases"/>
    <property type="match status" value="1"/>
</dbReference>
<dbReference type="AlphaFoldDB" id="A0A1B2M0K0"/>
<accession>A0A1B2M0K0</accession>
<dbReference type="InterPro" id="IPR051781">
    <property type="entry name" value="Metallo-dep_Hydrolase"/>
</dbReference>
<dbReference type="PANTHER" id="PTHR43135:SF3">
    <property type="entry name" value="ALPHA-D-RIBOSE 1-METHYLPHOSPHONATE 5-TRIPHOSPHATE DIPHOSPHATASE"/>
    <property type="match status" value="1"/>
</dbReference>
<dbReference type="Gene3D" id="2.30.40.10">
    <property type="entry name" value="Urease, subunit C, domain 1"/>
    <property type="match status" value="1"/>
</dbReference>
<dbReference type="GO" id="GO:0016810">
    <property type="term" value="F:hydrolase activity, acting on carbon-nitrogen (but not peptide) bonds"/>
    <property type="evidence" value="ECO:0007669"/>
    <property type="project" value="InterPro"/>
</dbReference>
<dbReference type="SUPFAM" id="SSF51556">
    <property type="entry name" value="Metallo-dependent hydrolases"/>
    <property type="match status" value="1"/>
</dbReference>
<dbReference type="RefSeq" id="WP_067555755.1">
    <property type="nucleotide sequence ID" value="NZ_CP016895.1"/>
</dbReference>
<evidence type="ECO:0000313" key="3">
    <source>
        <dbReference type="Proteomes" id="UP000093391"/>
    </source>
</evidence>
<feature type="domain" description="Amidohydrolase-related" evidence="1">
    <location>
        <begin position="76"/>
        <end position="434"/>
    </location>
</feature>
<keyword evidence="3" id="KW-1185">Reference proteome</keyword>
<name>A0A1B2M0K0_9GAMM</name>
<dbReference type="Pfam" id="PF01979">
    <property type="entry name" value="Amidohydro_1"/>
    <property type="match status" value="1"/>
</dbReference>
<dbReference type="InterPro" id="IPR032466">
    <property type="entry name" value="Metal_Hydrolase"/>
</dbReference>
<dbReference type="EMBL" id="CP016895">
    <property type="protein sequence ID" value="AOA58734.1"/>
    <property type="molecule type" value="Genomic_DNA"/>
</dbReference>
<keyword evidence="2" id="KW-0378">Hydrolase</keyword>
<evidence type="ECO:0000259" key="1">
    <source>
        <dbReference type="Pfam" id="PF01979"/>
    </source>
</evidence>
<dbReference type="KEGG" id="ala:BFG52_10470"/>
<protein>
    <submittedName>
        <fullName evidence="2">Hydrolase</fullName>
    </submittedName>
</protein>
<organism evidence="2 3">
    <name type="scientific">Acinetobacter larvae</name>
    <dbReference type="NCBI Taxonomy" id="1789224"/>
    <lineage>
        <taxon>Bacteria</taxon>
        <taxon>Pseudomonadati</taxon>
        <taxon>Pseudomonadota</taxon>
        <taxon>Gammaproteobacteria</taxon>
        <taxon>Moraxellales</taxon>
        <taxon>Moraxellaceae</taxon>
        <taxon>Acinetobacter</taxon>
    </lineage>
</organism>
<dbReference type="InterPro" id="IPR006680">
    <property type="entry name" value="Amidohydro-rel"/>
</dbReference>
<reference evidence="2 3" key="1">
    <citation type="submission" date="2016-08" db="EMBL/GenBank/DDBJ databases">
        <authorList>
            <person name="Seilhamer J.J."/>
        </authorList>
    </citation>
    <scope>NUCLEOTIDE SEQUENCE [LARGE SCALE GENOMIC DNA]</scope>
    <source>
        <strain evidence="2 3">BRTC-1</strain>
    </source>
</reference>
<dbReference type="PANTHER" id="PTHR43135">
    <property type="entry name" value="ALPHA-D-RIBOSE 1-METHYLPHOSPHONATE 5-TRIPHOSPHATE DIPHOSPHATASE"/>
    <property type="match status" value="1"/>
</dbReference>
<dbReference type="SUPFAM" id="SSF51338">
    <property type="entry name" value="Composite domain of metallo-dependent hydrolases"/>
    <property type="match status" value="2"/>
</dbReference>
<dbReference type="Proteomes" id="UP000093391">
    <property type="component" value="Chromosome"/>
</dbReference>
<dbReference type="InterPro" id="IPR057744">
    <property type="entry name" value="OTAase-like"/>
</dbReference>